<dbReference type="SUPFAM" id="SSF141868">
    <property type="entry name" value="EAL domain-like"/>
    <property type="match status" value="1"/>
</dbReference>
<dbReference type="SMART" id="SM00267">
    <property type="entry name" value="GGDEF"/>
    <property type="match status" value="1"/>
</dbReference>
<proteinExistence type="predicted"/>
<evidence type="ECO:0000313" key="3">
    <source>
        <dbReference type="EMBL" id="OCX74565.1"/>
    </source>
</evidence>
<dbReference type="Proteomes" id="UP000095008">
    <property type="component" value="Unassembled WGS sequence"/>
</dbReference>
<dbReference type="EMBL" id="LWRY01000036">
    <property type="protein sequence ID" value="OCX74565.1"/>
    <property type="molecule type" value="Genomic_DNA"/>
</dbReference>
<dbReference type="InterPro" id="IPR001633">
    <property type="entry name" value="EAL_dom"/>
</dbReference>
<comment type="caution">
    <text evidence="3">The sequence shown here is derived from an EMBL/GenBank/DDBJ whole genome shotgun (WGS) entry which is preliminary data.</text>
</comment>
<dbReference type="RefSeq" id="WP_065980231.1">
    <property type="nucleotide sequence ID" value="NZ_LWRY01000036.1"/>
</dbReference>
<dbReference type="SUPFAM" id="SSF55073">
    <property type="entry name" value="Nucleotide cyclase"/>
    <property type="match status" value="1"/>
</dbReference>
<evidence type="ECO:0000259" key="1">
    <source>
        <dbReference type="PROSITE" id="PS50883"/>
    </source>
</evidence>
<dbReference type="Pfam" id="PF00563">
    <property type="entry name" value="EAL"/>
    <property type="match status" value="1"/>
</dbReference>
<dbReference type="GO" id="GO:0071111">
    <property type="term" value="F:cyclic-guanylate-specific phosphodiesterase activity"/>
    <property type="evidence" value="ECO:0007669"/>
    <property type="project" value="InterPro"/>
</dbReference>
<dbReference type="Gene3D" id="3.20.20.450">
    <property type="entry name" value="EAL domain"/>
    <property type="match status" value="1"/>
</dbReference>
<dbReference type="PROSITE" id="PS50887">
    <property type="entry name" value="GGDEF"/>
    <property type="match status" value="1"/>
</dbReference>
<dbReference type="InterPro" id="IPR043128">
    <property type="entry name" value="Rev_trsase/Diguanyl_cyclase"/>
</dbReference>
<dbReference type="SMART" id="SM00052">
    <property type="entry name" value="EAL"/>
    <property type="match status" value="1"/>
</dbReference>
<feature type="non-terminal residue" evidence="3">
    <location>
        <position position="1"/>
    </location>
</feature>
<dbReference type="PROSITE" id="PS50883">
    <property type="entry name" value="EAL"/>
    <property type="match status" value="1"/>
</dbReference>
<gene>
    <name evidence="3" type="ORF">A6M23_05700</name>
</gene>
<dbReference type="InterPro" id="IPR050706">
    <property type="entry name" value="Cyclic-di-GMP_PDE-like"/>
</dbReference>
<evidence type="ECO:0000313" key="4">
    <source>
        <dbReference type="Proteomes" id="UP000095008"/>
    </source>
</evidence>
<dbReference type="Gene3D" id="3.30.70.270">
    <property type="match status" value="1"/>
</dbReference>
<dbReference type="AlphaFoldDB" id="A0A1C2IEZ3"/>
<dbReference type="InterPro" id="IPR029016">
    <property type="entry name" value="GAF-like_dom_sf"/>
</dbReference>
<dbReference type="InterPro" id="IPR029787">
    <property type="entry name" value="Nucleotide_cyclase"/>
</dbReference>
<dbReference type="Gene3D" id="3.30.450.40">
    <property type="match status" value="1"/>
</dbReference>
<dbReference type="CDD" id="cd01949">
    <property type="entry name" value="GGDEF"/>
    <property type="match status" value="1"/>
</dbReference>
<sequence length="712" mass="79192">EPQGMFQQLVEIIVEQTEAIAAYIVVPEIGSEWLQVATASADRPDLQRAINALTPSRDPAHFPYGNMLPSLAFREKRPQGPVGPTQSPAMRAVQQQQASLSRIQSIMAYPVFLPNEQEPTAVLVINSHSHRHFTLPLQQLLGQLSGTLGLTLMQWRNKNELIEKNDELKKIARHDGLTGLPNRRFLENQMEKAIARAERHNRLLAVCMMDLDGFKPVNDTYGHQAGDEVLVALGKRLPEALRKSDFVARLGGDEFVMLLEDLEDLDALFQILKKIEETIAAPIPLSSGETVQIRASMGVAIYPFEDTDTEDQLLRLADQALYESKTHKADREHFWVLFGEEIHQSAPRTPAQHLLDAKALEVWYQPIMDSQTRRVVGVEALARLRDTEGTLWPPAKFLPQLQDVDFFDLSKKVLTQALADLPILDAQGCRLWASVNIDPVSISEDCITCLREMIAQGSVDPSRITLEILEGSNFLEQQAALEHLSEMKALGVHLALDDVGSAYSSLLRLKDLPIDEIKLDQGFIRTLGNRPQDLHFVAAIQDLAAGLGVNLVVEGVETEDILDAVTVMSVPLLQGYAIAKPMPLAELQTFLGRAPIHPSHPNSLLGLYAKQLVHHNVLKKAIHQDPRLVDYTTLLDAISCPVHADIQRLGADNVGLLDELHQEYHRAIAVLGAQMIASPATNDWTDVEHAQETLEQAIMGICCKRKQAQNRR</sequence>
<feature type="domain" description="EAL" evidence="1">
    <location>
        <begin position="344"/>
        <end position="595"/>
    </location>
</feature>
<reference evidence="3" key="1">
    <citation type="journal article" date="2016" name="Int. J. Mol. Sci.">
        <title>Comparative genomics of the extreme acidophile Acidithiobacillus thiooxidans reveals intraspecific divergence and niche adaptation.</title>
        <authorList>
            <person name="Zhang X."/>
            <person name="Feng X."/>
            <person name="Tao J."/>
            <person name="Ma L."/>
            <person name="Xiao Y."/>
            <person name="Liang Y."/>
            <person name="Liu X."/>
            <person name="Yin H."/>
        </authorList>
    </citation>
    <scope>NUCLEOTIDE SEQUENCE [LARGE SCALE GENOMIC DNA]</scope>
    <source>
        <strain evidence="3">DXS-W</strain>
    </source>
</reference>
<dbReference type="PANTHER" id="PTHR33121:SF70">
    <property type="entry name" value="SIGNALING PROTEIN YKOW"/>
    <property type="match status" value="1"/>
</dbReference>
<dbReference type="SUPFAM" id="SSF55781">
    <property type="entry name" value="GAF domain-like"/>
    <property type="match status" value="1"/>
</dbReference>
<dbReference type="CDD" id="cd01948">
    <property type="entry name" value="EAL"/>
    <property type="match status" value="1"/>
</dbReference>
<dbReference type="NCBIfam" id="TIGR00254">
    <property type="entry name" value="GGDEF"/>
    <property type="match status" value="1"/>
</dbReference>
<dbReference type="PANTHER" id="PTHR33121">
    <property type="entry name" value="CYCLIC DI-GMP PHOSPHODIESTERASE PDEF"/>
    <property type="match status" value="1"/>
</dbReference>
<name>A0A1C2IEZ3_ACITH</name>
<dbReference type="FunFam" id="3.30.70.270:FF:000001">
    <property type="entry name" value="Diguanylate cyclase domain protein"/>
    <property type="match status" value="1"/>
</dbReference>
<feature type="domain" description="GGDEF" evidence="2">
    <location>
        <begin position="202"/>
        <end position="340"/>
    </location>
</feature>
<dbReference type="Pfam" id="PF00990">
    <property type="entry name" value="GGDEF"/>
    <property type="match status" value="1"/>
</dbReference>
<accession>A0A1C2IEZ3</accession>
<keyword evidence="4" id="KW-1185">Reference proteome</keyword>
<evidence type="ECO:0000259" key="2">
    <source>
        <dbReference type="PROSITE" id="PS50887"/>
    </source>
</evidence>
<evidence type="ECO:0008006" key="5">
    <source>
        <dbReference type="Google" id="ProtNLM"/>
    </source>
</evidence>
<organism evidence="3 4">
    <name type="scientific">Acidithiobacillus thiooxidans</name>
    <name type="common">Thiobacillus thiooxidans</name>
    <dbReference type="NCBI Taxonomy" id="930"/>
    <lineage>
        <taxon>Bacteria</taxon>
        <taxon>Pseudomonadati</taxon>
        <taxon>Pseudomonadota</taxon>
        <taxon>Acidithiobacillia</taxon>
        <taxon>Acidithiobacillales</taxon>
        <taxon>Acidithiobacillaceae</taxon>
        <taxon>Acidithiobacillus</taxon>
    </lineage>
</organism>
<dbReference type="InterPro" id="IPR035919">
    <property type="entry name" value="EAL_sf"/>
</dbReference>
<protein>
    <recommendedName>
        <fullName evidence="5">Diguanylate cyclase</fullName>
    </recommendedName>
</protein>
<dbReference type="InterPro" id="IPR000160">
    <property type="entry name" value="GGDEF_dom"/>
</dbReference>
<dbReference type="OrthoDB" id="5297347at2"/>